<gene>
    <name evidence="1" type="ORF">KUTeg_019797</name>
</gene>
<organism evidence="1 2">
    <name type="scientific">Tegillarca granosa</name>
    <name type="common">Malaysian cockle</name>
    <name type="synonym">Anadara granosa</name>
    <dbReference type="NCBI Taxonomy" id="220873"/>
    <lineage>
        <taxon>Eukaryota</taxon>
        <taxon>Metazoa</taxon>
        <taxon>Spiralia</taxon>
        <taxon>Lophotrochozoa</taxon>
        <taxon>Mollusca</taxon>
        <taxon>Bivalvia</taxon>
        <taxon>Autobranchia</taxon>
        <taxon>Pteriomorphia</taxon>
        <taxon>Arcoida</taxon>
        <taxon>Arcoidea</taxon>
        <taxon>Arcidae</taxon>
        <taxon>Tegillarca</taxon>
    </lineage>
</organism>
<comment type="caution">
    <text evidence="1">The sequence shown here is derived from an EMBL/GenBank/DDBJ whole genome shotgun (WGS) entry which is preliminary data.</text>
</comment>
<protein>
    <submittedName>
        <fullName evidence="1">Uncharacterized protein</fullName>
    </submittedName>
</protein>
<accession>A0ABQ9EHQ8</accession>
<feature type="non-terminal residue" evidence="1">
    <location>
        <position position="79"/>
    </location>
</feature>
<dbReference type="Proteomes" id="UP001217089">
    <property type="component" value="Unassembled WGS sequence"/>
</dbReference>
<sequence>MVINESEKYLIEIKCPYKWRHAMITDTCKDKNFYCYIDSNNKIRLKNKSLLLHTDSRTDWGLIPFDKAFWEALFKKKLV</sequence>
<reference evidence="1 2" key="1">
    <citation type="submission" date="2022-12" db="EMBL/GenBank/DDBJ databases">
        <title>Chromosome-level genome of Tegillarca granosa.</title>
        <authorList>
            <person name="Kim J."/>
        </authorList>
    </citation>
    <scope>NUCLEOTIDE SEQUENCE [LARGE SCALE GENOMIC DNA]</scope>
    <source>
        <strain evidence="1">Teg-2019</strain>
        <tissue evidence="1">Adductor muscle</tissue>
    </source>
</reference>
<proteinExistence type="predicted"/>
<evidence type="ECO:0000313" key="2">
    <source>
        <dbReference type="Proteomes" id="UP001217089"/>
    </source>
</evidence>
<name>A0ABQ9EHQ8_TEGGR</name>
<evidence type="ECO:0000313" key="1">
    <source>
        <dbReference type="EMBL" id="KAJ8303401.1"/>
    </source>
</evidence>
<keyword evidence="2" id="KW-1185">Reference proteome</keyword>
<dbReference type="EMBL" id="JARBDR010000917">
    <property type="protein sequence ID" value="KAJ8303401.1"/>
    <property type="molecule type" value="Genomic_DNA"/>
</dbReference>